<dbReference type="InterPro" id="IPR053925">
    <property type="entry name" value="RecX_HTH_3rd"/>
</dbReference>
<dbReference type="EMBL" id="VSSQ01000212">
    <property type="protein sequence ID" value="MPL85842.1"/>
    <property type="molecule type" value="Genomic_DNA"/>
</dbReference>
<dbReference type="Pfam" id="PF21981">
    <property type="entry name" value="RecX_HTH3"/>
    <property type="match status" value="1"/>
</dbReference>
<evidence type="ECO:0000313" key="7">
    <source>
        <dbReference type="EMBL" id="MPL85842.1"/>
    </source>
</evidence>
<evidence type="ECO:0000259" key="6">
    <source>
        <dbReference type="Pfam" id="PF21981"/>
    </source>
</evidence>
<dbReference type="InterPro" id="IPR053924">
    <property type="entry name" value="RecX_HTH_2nd"/>
</dbReference>
<accession>A0A644V4V6</accession>
<evidence type="ECO:0000256" key="4">
    <source>
        <dbReference type="ARBA" id="ARBA00022490"/>
    </source>
</evidence>
<evidence type="ECO:0000259" key="5">
    <source>
        <dbReference type="Pfam" id="PF02631"/>
    </source>
</evidence>
<gene>
    <name evidence="7" type="primary">recX_7</name>
    <name evidence="7" type="ORF">SDC9_31816</name>
</gene>
<dbReference type="InterPro" id="IPR036388">
    <property type="entry name" value="WH-like_DNA-bd_sf"/>
</dbReference>
<comment type="caution">
    <text evidence="7">The sequence shown here is derived from an EMBL/GenBank/DDBJ whole genome shotgun (WGS) entry which is preliminary data.</text>
</comment>
<reference evidence="7" key="1">
    <citation type="submission" date="2019-08" db="EMBL/GenBank/DDBJ databases">
        <authorList>
            <person name="Kucharzyk K."/>
            <person name="Murdoch R.W."/>
            <person name="Higgins S."/>
            <person name="Loffler F."/>
        </authorList>
    </citation>
    <scope>NUCLEOTIDE SEQUENCE</scope>
</reference>
<proteinExistence type="inferred from homology"/>
<name>A0A644V4V6_9ZZZZ</name>
<dbReference type="HAMAP" id="MF_01114">
    <property type="entry name" value="RecX"/>
    <property type="match status" value="1"/>
</dbReference>
<evidence type="ECO:0000256" key="3">
    <source>
        <dbReference type="ARBA" id="ARBA00018111"/>
    </source>
</evidence>
<comment type="subcellular location">
    <subcellularLocation>
        <location evidence="1">Cytoplasm</location>
    </subcellularLocation>
</comment>
<sequence>MTKQKVYTTSQALDRAKVYCSKAEHNQKEVLLKLREWGLNLEEAESVLCELISQNYVNEERYALLYSKSKFNQNGWARVKIRHHLNQMGVSERNIQKGLEEISEEDYEALCLKLATKKQESLKGENPISIKQKTTAYLLSKGFEYEQINLALEKLKGKN</sequence>
<dbReference type="InterPro" id="IPR003783">
    <property type="entry name" value="Regulatory_RecX"/>
</dbReference>
<dbReference type="GO" id="GO:0005737">
    <property type="term" value="C:cytoplasm"/>
    <property type="evidence" value="ECO:0007669"/>
    <property type="project" value="UniProtKB-SubCell"/>
</dbReference>
<dbReference type="AlphaFoldDB" id="A0A644V4V6"/>
<dbReference type="Pfam" id="PF02631">
    <property type="entry name" value="RecX_HTH2"/>
    <property type="match status" value="1"/>
</dbReference>
<organism evidence="7">
    <name type="scientific">bioreactor metagenome</name>
    <dbReference type="NCBI Taxonomy" id="1076179"/>
    <lineage>
        <taxon>unclassified sequences</taxon>
        <taxon>metagenomes</taxon>
        <taxon>ecological metagenomes</taxon>
    </lineage>
</organism>
<dbReference type="PANTHER" id="PTHR33602:SF1">
    <property type="entry name" value="REGULATORY PROTEIN RECX FAMILY PROTEIN"/>
    <property type="match status" value="1"/>
</dbReference>
<dbReference type="GO" id="GO:0006282">
    <property type="term" value="P:regulation of DNA repair"/>
    <property type="evidence" value="ECO:0007669"/>
    <property type="project" value="InterPro"/>
</dbReference>
<feature type="domain" description="RecX second three-helical" evidence="5">
    <location>
        <begin position="58"/>
        <end position="99"/>
    </location>
</feature>
<feature type="domain" description="RecX third three-helical" evidence="6">
    <location>
        <begin position="106"/>
        <end position="152"/>
    </location>
</feature>
<evidence type="ECO:0000256" key="2">
    <source>
        <dbReference type="ARBA" id="ARBA00009695"/>
    </source>
</evidence>
<evidence type="ECO:0000256" key="1">
    <source>
        <dbReference type="ARBA" id="ARBA00004496"/>
    </source>
</evidence>
<dbReference type="Gene3D" id="1.10.10.10">
    <property type="entry name" value="Winged helix-like DNA-binding domain superfamily/Winged helix DNA-binding domain"/>
    <property type="match status" value="2"/>
</dbReference>
<comment type="similarity">
    <text evidence="2">Belongs to the RecX family.</text>
</comment>
<dbReference type="PANTHER" id="PTHR33602">
    <property type="entry name" value="REGULATORY PROTEIN RECX FAMILY PROTEIN"/>
    <property type="match status" value="1"/>
</dbReference>
<protein>
    <recommendedName>
        <fullName evidence="3">Regulatory protein RecX</fullName>
    </recommendedName>
</protein>
<keyword evidence="4" id="KW-0963">Cytoplasm</keyword>